<feature type="compositionally biased region" description="Basic and acidic residues" evidence="1">
    <location>
        <begin position="245"/>
        <end position="254"/>
    </location>
</feature>
<feature type="region of interest" description="Disordered" evidence="1">
    <location>
        <begin position="172"/>
        <end position="213"/>
    </location>
</feature>
<gene>
    <name evidence="2" type="primary">SMKI14G1570</name>
    <name evidence="2" type="ORF">SMKI_14G1570</name>
</gene>
<evidence type="ECO:0000313" key="2">
    <source>
        <dbReference type="EMBL" id="CAI4035947.1"/>
    </source>
</evidence>
<proteinExistence type="predicted"/>
<dbReference type="RefSeq" id="XP_056079067.1">
    <property type="nucleotide sequence ID" value="XM_056225227.1"/>
</dbReference>
<feature type="compositionally biased region" description="Acidic residues" evidence="1">
    <location>
        <begin position="173"/>
        <end position="187"/>
    </location>
</feature>
<organism evidence="2 3">
    <name type="scientific">Saccharomyces mikatae IFO 1815</name>
    <dbReference type="NCBI Taxonomy" id="226126"/>
    <lineage>
        <taxon>Eukaryota</taxon>
        <taxon>Fungi</taxon>
        <taxon>Dikarya</taxon>
        <taxon>Ascomycota</taxon>
        <taxon>Saccharomycotina</taxon>
        <taxon>Saccharomycetes</taxon>
        <taxon>Saccharomycetales</taxon>
        <taxon>Saccharomycetaceae</taxon>
        <taxon>Saccharomyces</taxon>
    </lineage>
</organism>
<evidence type="ECO:0000256" key="1">
    <source>
        <dbReference type="SAM" id="MobiDB-lite"/>
    </source>
</evidence>
<dbReference type="EMBL" id="OX365770">
    <property type="protein sequence ID" value="CAI4035947.1"/>
    <property type="molecule type" value="Genomic_DNA"/>
</dbReference>
<evidence type="ECO:0000313" key="3">
    <source>
        <dbReference type="Proteomes" id="UP001161438"/>
    </source>
</evidence>
<dbReference type="Proteomes" id="UP001161438">
    <property type="component" value="Chromosome 14"/>
</dbReference>
<accession>A0AA35IS77</accession>
<feature type="region of interest" description="Disordered" evidence="1">
    <location>
        <begin position="245"/>
        <end position="358"/>
    </location>
</feature>
<dbReference type="AlphaFoldDB" id="A0AA35IS77"/>
<evidence type="ECO:0008006" key="4">
    <source>
        <dbReference type="Google" id="ProtNLM"/>
    </source>
</evidence>
<feature type="region of interest" description="Disordered" evidence="1">
    <location>
        <begin position="36"/>
        <end position="83"/>
    </location>
</feature>
<name>A0AA35IS77_SACMI</name>
<feature type="compositionally biased region" description="Low complexity" evidence="1">
    <location>
        <begin position="328"/>
        <end position="346"/>
    </location>
</feature>
<reference evidence="2" key="1">
    <citation type="submission" date="2022-10" db="EMBL/GenBank/DDBJ databases">
        <authorList>
            <person name="Byrne P K."/>
        </authorList>
    </citation>
    <scope>NUCLEOTIDE SEQUENCE</scope>
    <source>
        <strain evidence="2">IFO1815</strain>
    </source>
</reference>
<sequence length="451" mass="50457">MGLDQDKIKKRLSQIEIDINQMNQMIDENLQLVEPAEDEAVQSDSEKAGVIDAPKVVDTTNTVPSNNISEASANSKDTAQLEDQRTSEGYIPIGNGMIESEETPSQSPDTRTVTVEEQIDHTAIAIGDSYNSFVANSAGNEETKSIHTENTETNTANVIQDRCSAHLETVQNNDDEWEDEKSEVEEEHIDKETGLNSEAKPFEPLTRQNATLTRRDEVDTELILDKFSSTNRDLDIQPQTISVESHNENDHESDLSANQTPQNETSEDFSSPSGRTTPLDSQSKIFIPKKNSKDDNTKVNDINSGGLEQKKTAYSETRRPTNPFRVISVSNNSNSRGGSRKSSLNKYESPVSSPVTSASELGNVTKLEKRHDYLSMKCVKLQKEIDYLNKMNAQGSLSMEDGKRLYRAVVKLQEYLDKKTKEKYEVGVLLSRNLRKQIDRGENGQFWIGTK</sequence>
<protein>
    <recommendedName>
        <fullName evidence="4">Bud neck protein 5</fullName>
    </recommendedName>
</protein>
<keyword evidence="3" id="KW-1185">Reference proteome</keyword>
<dbReference type="GeneID" id="80920835"/>
<feature type="compositionally biased region" description="Basic and acidic residues" evidence="1">
    <location>
        <begin position="308"/>
        <end position="319"/>
    </location>
</feature>
<feature type="compositionally biased region" description="Polar residues" evidence="1">
    <location>
        <begin position="58"/>
        <end position="78"/>
    </location>
</feature>
<feature type="compositionally biased region" description="Polar residues" evidence="1">
    <location>
        <begin position="255"/>
        <end position="284"/>
    </location>
</feature>